<evidence type="ECO:0000259" key="12">
    <source>
        <dbReference type="PROSITE" id="PS50928"/>
    </source>
</evidence>
<dbReference type="EMBL" id="BMQC01000007">
    <property type="protein sequence ID" value="GGK29630.1"/>
    <property type="molecule type" value="Genomic_DNA"/>
</dbReference>
<dbReference type="Proteomes" id="UP000662200">
    <property type="component" value="Unassembled WGS sequence"/>
</dbReference>
<evidence type="ECO:0000256" key="8">
    <source>
        <dbReference type="ARBA" id="ARBA00023136"/>
    </source>
</evidence>
<dbReference type="GO" id="GO:0006817">
    <property type="term" value="P:phosphate ion transport"/>
    <property type="evidence" value="ECO:0007669"/>
    <property type="project" value="UniProtKB-KW"/>
</dbReference>
<feature type="domain" description="ABC transmembrane type-1" evidence="12">
    <location>
        <begin position="104"/>
        <end position="332"/>
    </location>
</feature>
<reference evidence="13" key="2">
    <citation type="submission" date="2020-09" db="EMBL/GenBank/DDBJ databases">
        <authorList>
            <person name="Sun Q."/>
            <person name="Ohkuma M."/>
        </authorList>
    </citation>
    <scope>NUCLEOTIDE SEQUENCE</scope>
    <source>
        <strain evidence="13">JCM 3091</strain>
    </source>
</reference>
<comment type="similarity">
    <text evidence="2 10">Belongs to the binding-protein-dependent transport system permease family. CysTW subfamily.</text>
</comment>
<evidence type="ECO:0000256" key="10">
    <source>
        <dbReference type="RuleBase" id="RU363054"/>
    </source>
</evidence>
<keyword evidence="8 9" id="KW-0472">Membrane</keyword>
<evidence type="ECO:0000256" key="7">
    <source>
        <dbReference type="ARBA" id="ARBA00022989"/>
    </source>
</evidence>
<dbReference type="NCBIfam" id="TIGR02138">
    <property type="entry name" value="phosphate_pstC"/>
    <property type="match status" value="1"/>
</dbReference>
<evidence type="ECO:0000256" key="9">
    <source>
        <dbReference type="RuleBase" id="RU363032"/>
    </source>
</evidence>
<evidence type="ECO:0000256" key="3">
    <source>
        <dbReference type="ARBA" id="ARBA00022448"/>
    </source>
</evidence>
<dbReference type="SUPFAM" id="SSF161098">
    <property type="entry name" value="MetI-like"/>
    <property type="match status" value="1"/>
</dbReference>
<feature type="compositionally biased region" description="Pro residues" evidence="11">
    <location>
        <begin position="1"/>
        <end position="11"/>
    </location>
</feature>
<dbReference type="RefSeq" id="WP_229789565.1">
    <property type="nucleotide sequence ID" value="NZ_BMQC01000007.1"/>
</dbReference>
<feature type="transmembrane region" description="Helical" evidence="9">
    <location>
        <begin position="102"/>
        <end position="129"/>
    </location>
</feature>
<dbReference type="InterPro" id="IPR011864">
    <property type="entry name" value="Phosphate_PstC"/>
</dbReference>
<dbReference type="GO" id="GO:0005886">
    <property type="term" value="C:plasma membrane"/>
    <property type="evidence" value="ECO:0007669"/>
    <property type="project" value="UniProtKB-SubCell"/>
</dbReference>
<organism evidence="13 14">
    <name type="scientific">Pilimelia terevasa</name>
    <dbReference type="NCBI Taxonomy" id="53372"/>
    <lineage>
        <taxon>Bacteria</taxon>
        <taxon>Bacillati</taxon>
        <taxon>Actinomycetota</taxon>
        <taxon>Actinomycetes</taxon>
        <taxon>Micromonosporales</taxon>
        <taxon>Micromonosporaceae</taxon>
        <taxon>Pilimelia</taxon>
    </lineage>
</organism>
<evidence type="ECO:0000313" key="14">
    <source>
        <dbReference type="Proteomes" id="UP000662200"/>
    </source>
</evidence>
<keyword evidence="3 9" id="KW-0813">Transport</keyword>
<comment type="caution">
    <text evidence="13">The sequence shown here is derived from an EMBL/GenBank/DDBJ whole genome shotgun (WGS) entry which is preliminary data.</text>
</comment>
<dbReference type="CDD" id="cd06261">
    <property type="entry name" value="TM_PBP2"/>
    <property type="match status" value="1"/>
</dbReference>
<keyword evidence="4 10" id="KW-1003">Cell membrane</keyword>
<gene>
    <name evidence="13" type="primary">pstC</name>
    <name evidence="13" type="ORF">GCM10010124_22920</name>
</gene>
<sequence>MTSPPAPPGPTAPGRHQRSDPTPRPTLASRGRDVLGDRLFRYLCLAAGCAVLATLVLILLSTLQQSWPALRESGLGFLTDSAWIPNDPDGPGPRKATFGALAFIYGSLVVSAIALVFAVPVAVAIALFLTQVAHRRLRGPAVTVIDLLAAIPSVVFGLWGILVVAPALAPVYDGIHGALGGIPGLGSLFGEPVSTGRGYMTAGLILAIMIVPIITSLAREVFTTVPAADMQAAYALGATRWEMIKGAVLPHSFGGLVGAVMLGLGRALGETIAVALVIGGSVQVTANLFASGDALPAVIVNQFGESGPLHRASLIGLGVVLFVITVLINVAARFLVRRAEIRMRGAAA</sequence>
<feature type="region of interest" description="Disordered" evidence="11">
    <location>
        <begin position="1"/>
        <end position="30"/>
    </location>
</feature>
<dbReference type="InterPro" id="IPR035906">
    <property type="entry name" value="MetI-like_sf"/>
</dbReference>
<dbReference type="Gene3D" id="1.10.3720.10">
    <property type="entry name" value="MetI-like"/>
    <property type="match status" value="1"/>
</dbReference>
<feature type="transmembrane region" description="Helical" evidence="9">
    <location>
        <begin position="248"/>
        <end position="265"/>
    </location>
</feature>
<feature type="transmembrane region" description="Helical" evidence="9">
    <location>
        <begin position="39"/>
        <end position="60"/>
    </location>
</feature>
<dbReference type="PANTHER" id="PTHR30425:SF1">
    <property type="entry name" value="PHOSPHATE TRANSPORT SYSTEM PERMEASE PROTEIN PSTC"/>
    <property type="match status" value="1"/>
</dbReference>
<dbReference type="PANTHER" id="PTHR30425">
    <property type="entry name" value="PHOSPHATE TRANSPORT SYSTEM PERMEASE PROTEIN PST"/>
    <property type="match status" value="1"/>
</dbReference>
<dbReference type="Pfam" id="PF00528">
    <property type="entry name" value="BPD_transp_1"/>
    <property type="match status" value="1"/>
</dbReference>
<evidence type="ECO:0000256" key="2">
    <source>
        <dbReference type="ARBA" id="ARBA00007069"/>
    </source>
</evidence>
<comment type="function">
    <text evidence="10">Part of the binding-protein-dependent transport system for phosphate; probably responsible for the translocation of the substrate across the membrane.</text>
</comment>
<dbReference type="InterPro" id="IPR000515">
    <property type="entry name" value="MetI-like"/>
</dbReference>
<feature type="transmembrane region" description="Helical" evidence="9">
    <location>
        <begin position="174"/>
        <end position="191"/>
    </location>
</feature>
<keyword evidence="7 9" id="KW-1133">Transmembrane helix</keyword>
<evidence type="ECO:0000256" key="5">
    <source>
        <dbReference type="ARBA" id="ARBA00022592"/>
    </source>
</evidence>
<evidence type="ECO:0000256" key="1">
    <source>
        <dbReference type="ARBA" id="ARBA00004651"/>
    </source>
</evidence>
<proteinExistence type="inferred from homology"/>
<evidence type="ECO:0000256" key="6">
    <source>
        <dbReference type="ARBA" id="ARBA00022692"/>
    </source>
</evidence>
<keyword evidence="5 10" id="KW-0592">Phosphate transport</keyword>
<dbReference type="PROSITE" id="PS50928">
    <property type="entry name" value="ABC_TM1"/>
    <property type="match status" value="1"/>
</dbReference>
<keyword evidence="14" id="KW-1185">Reference proteome</keyword>
<evidence type="ECO:0000313" key="13">
    <source>
        <dbReference type="EMBL" id="GGK29630.1"/>
    </source>
</evidence>
<feature type="transmembrane region" description="Helical" evidence="9">
    <location>
        <begin position="312"/>
        <end position="336"/>
    </location>
</feature>
<protein>
    <recommendedName>
        <fullName evidence="10">Phosphate transport system permease protein</fullName>
    </recommendedName>
</protein>
<dbReference type="GO" id="GO:0005315">
    <property type="term" value="F:phosphate transmembrane transporter activity"/>
    <property type="evidence" value="ECO:0007669"/>
    <property type="project" value="InterPro"/>
</dbReference>
<keyword evidence="6 9" id="KW-0812">Transmembrane</keyword>
<feature type="transmembrane region" description="Helical" evidence="9">
    <location>
        <begin position="141"/>
        <end position="168"/>
    </location>
</feature>
<comment type="subcellular location">
    <subcellularLocation>
        <location evidence="1 9">Cell membrane</location>
        <topology evidence="1 9">Multi-pass membrane protein</topology>
    </subcellularLocation>
</comment>
<name>A0A8J3FHL0_9ACTN</name>
<reference evidence="13" key="1">
    <citation type="journal article" date="2014" name="Int. J. Syst. Evol. Microbiol.">
        <title>Complete genome sequence of Corynebacterium casei LMG S-19264T (=DSM 44701T), isolated from a smear-ripened cheese.</title>
        <authorList>
            <consortium name="US DOE Joint Genome Institute (JGI-PGF)"/>
            <person name="Walter F."/>
            <person name="Albersmeier A."/>
            <person name="Kalinowski J."/>
            <person name="Ruckert C."/>
        </authorList>
    </citation>
    <scope>NUCLEOTIDE SEQUENCE</scope>
    <source>
        <strain evidence="13">JCM 3091</strain>
    </source>
</reference>
<dbReference type="AlphaFoldDB" id="A0A8J3FHL0"/>
<feature type="transmembrane region" description="Helical" evidence="9">
    <location>
        <begin position="272"/>
        <end position="292"/>
    </location>
</feature>
<feature type="transmembrane region" description="Helical" evidence="9">
    <location>
        <begin position="198"/>
        <end position="218"/>
    </location>
</feature>
<evidence type="ECO:0000256" key="11">
    <source>
        <dbReference type="SAM" id="MobiDB-lite"/>
    </source>
</evidence>
<evidence type="ECO:0000256" key="4">
    <source>
        <dbReference type="ARBA" id="ARBA00022475"/>
    </source>
</evidence>
<accession>A0A8J3FHL0</accession>
<dbReference type="InterPro" id="IPR051124">
    <property type="entry name" value="Phosphate_Transport_Permease"/>
</dbReference>